<dbReference type="EMBL" id="RCHD01000031">
    <property type="protein sequence ID" value="RLL33725.1"/>
    <property type="molecule type" value="Genomic_DNA"/>
</dbReference>
<organism evidence="1 2">
    <name type="scientific">Acinetobacter cumulans</name>
    <dbReference type="NCBI Taxonomy" id="2136182"/>
    <lineage>
        <taxon>Bacteria</taxon>
        <taxon>Pseudomonadati</taxon>
        <taxon>Pseudomonadota</taxon>
        <taxon>Gammaproteobacteria</taxon>
        <taxon>Moraxellales</taxon>
        <taxon>Moraxellaceae</taxon>
        <taxon>Acinetobacter</taxon>
    </lineage>
</organism>
<gene>
    <name evidence="1" type="ORF">D9K80_12485</name>
</gene>
<proteinExistence type="predicted"/>
<name>A0A498CYL4_9GAMM</name>
<accession>A0A498CYL4</accession>
<comment type="caution">
    <text evidence="1">The sequence shown here is derived from an EMBL/GenBank/DDBJ whole genome shotgun (WGS) entry which is preliminary data.</text>
</comment>
<evidence type="ECO:0000313" key="2">
    <source>
        <dbReference type="Proteomes" id="UP000267166"/>
    </source>
</evidence>
<dbReference type="Proteomes" id="UP000267166">
    <property type="component" value="Unassembled WGS sequence"/>
</dbReference>
<protein>
    <submittedName>
        <fullName evidence="1">Uncharacterized protein</fullName>
    </submittedName>
</protein>
<dbReference type="RefSeq" id="WP_121594656.1">
    <property type="nucleotide sequence ID" value="NZ_RCHD01000031.1"/>
</dbReference>
<sequence>MKMNISSIEKHQRSHTYTFFQKELEQLALATVAKELGLDLTQNNLKVEVSLSSQSGGINPTTYSCRVLITENLDCKE</sequence>
<dbReference type="AlphaFoldDB" id="A0A498CYL4"/>
<reference evidence="1 2" key="1">
    <citation type="submission" date="2018-09" db="EMBL/GenBank/DDBJ databases">
        <title>The draft genome of Acinetobacter sp. strains.</title>
        <authorList>
            <person name="Qin J."/>
            <person name="Feng Y."/>
            <person name="Zong Z."/>
        </authorList>
    </citation>
    <scope>NUCLEOTIDE SEQUENCE [LARGE SCALE GENOMIC DNA]</scope>
    <source>
        <strain evidence="1 2">WCHAc060003</strain>
    </source>
</reference>
<evidence type="ECO:0000313" key="1">
    <source>
        <dbReference type="EMBL" id="RLL33725.1"/>
    </source>
</evidence>